<comment type="similarity">
    <text evidence="2">Belongs to the isocitrate lyase/PEP mutase superfamily. Isocitrate lyase family.</text>
</comment>
<organism evidence="6 7">
    <name type="scientific">Talaromyces stipitatus (strain ATCC 10500 / CBS 375.48 / QM 6759 / NRRL 1006)</name>
    <name type="common">Penicillium stipitatum</name>
    <dbReference type="NCBI Taxonomy" id="441959"/>
    <lineage>
        <taxon>Eukaryota</taxon>
        <taxon>Fungi</taxon>
        <taxon>Dikarya</taxon>
        <taxon>Ascomycota</taxon>
        <taxon>Pezizomycotina</taxon>
        <taxon>Eurotiomycetes</taxon>
        <taxon>Eurotiomycetidae</taxon>
        <taxon>Eurotiales</taxon>
        <taxon>Trichocomaceae</taxon>
        <taxon>Talaromyces</taxon>
        <taxon>Talaromyces sect. Talaromyces</taxon>
    </lineage>
</organism>
<dbReference type="Gene3D" id="3.20.20.60">
    <property type="entry name" value="Phosphoenolpyruvate-binding domains"/>
    <property type="match status" value="1"/>
</dbReference>
<evidence type="ECO:0000256" key="2">
    <source>
        <dbReference type="ARBA" id="ARBA00005704"/>
    </source>
</evidence>
<evidence type="ECO:0000256" key="4">
    <source>
        <dbReference type="ARBA" id="ARBA00012260"/>
    </source>
</evidence>
<keyword evidence="5 6" id="KW-0456">Lyase</keyword>
<sequence>MDHADYPRDTVPGVVNKIFRSQKWQGQRQRQYCFLYPKEEREELDNWELLTLIVADGDMGLGGLTHTMKITRAFVEAGVAIFHLDDFAIGAKKFITGEGRTVIPTSEHLSRLTAARTQIDVMNAETILLCRCDTNHSSYITSIVDSRDNTWVLGATKPVDPLTTIFNRALANGEDITAARKAWINSAELKTFDDAVASVASTSSIEELKSYQTAVAEATTSTSCPFLSERRALAKKHLPEPLFSQLFFDCDLPRTPEQAKNFPWDSAKEIRCGMACSAHLGIARAETRYGRVQGPELGVTYTDLHIRGYGVRDVDVEDSGYARVKFSGAYLADALLETATMNIYGAERCLRMGEGVVKGPK</sequence>
<dbReference type="PANTHER" id="PTHR21631">
    <property type="entry name" value="ISOCITRATE LYASE/MALATE SYNTHASE"/>
    <property type="match status" value="1"/>
</dbReference>
<dbReference type="HOGENOM" id="CLU_019214_2_2_1"/>
<dbReference type="GO" id="GO:0046421">
    <property type="term" value="F:methylisocitrate lyase activity"/>
    <property type="evidence" value="ECO:0007669"/>
    <property type="project" value="UniProtKB-EC"/>
</dbReference>
<dbReference type="InParanoid" id="B8MHC7"/>
<dbReference type="EMBL" id="EQ962656">
    <property type="protein sequence ID" value="EED17106.1"/>
    <property type="molecule type" value="Genomic_DNA"/>
</dbReference>
<protein>
    <recommendedName>
        <fullName evidence="4">methylisocitrate lyase</fullName>
        <ecNumber evidence="4">4.1.3.30</ecNumber>
    </recommendedName>
</protein>
<dbReference type="GO" id="GO:0019752">
    <property type="term" value="P:carboxylic acid metabolic process"/>
    <property type="evidence" value="ECO:0007669"/>
    <property type="project" value="InterPro"/>
</dbReference>
<dbReference type="SUPFAM" id="SSF51621">
    <property type="entry name" value="Phosphoenolpyruvate/pyruvate domain"/>
    <property type="match status" value="1"/>
</dbReference>
<dbReference type="RefSeq" id="XP_002484340.1">
    <property type="nucleotide sequence ID" value="XM_002484295.1"/>
</dbReference>
<dbReference type="Pfam" id="PF00463">
    <property type="entry name" value="ICL"/>
    <property type="match status" value="1"/>
</dbReference>
<reference evidence="7" key="1">
    <citation type="journal article" date="2015" name="Genome Announc.">
        <title>Genome sequence of the AIDS-associated pathogen Penicillium marneffei (ATCC18224) and its near taxonomic relative Talaromyces stipitatus (ATCC10500).</title>
        <authorList>
            <person name="Nierman W.C."/>
            <person name="Fedorova-Abrams N.D."/>
            <person name="Andrianopoulos A."/>
        </authorList>
    </citation>
    <scope>NUCLEOTIDE SEQUENCE [LARGE SCALE GENOMIC DNA]</scope>
    <source>
        <strain evidence="7">ATCC 10500 / CBS 375.48 / QM 6759 / NRRL 1006</strain>
    </source>
</reference>
<dbReference type="InterPro" id="IPR006254">
    <property type="entry name" value="Isocitrate_lyase"/>
</dbReference>
<dbReference type="STRING" id="441959.B8MHC7"/>
<evidence type="ECO:0000256" key="5">
    <source>
        <dbReference type="ARBA" id="ARBA00023239"/>
    </source>
</evidence>
<dbReference type="InterPro" id="IPR015813">
    <property type="entry name" value="Pyrv/PenolPyrv_kinase-like_dom"/>
</dbReference>
<evidence type="ECO:0000256" key="1">
    <source>
        <dbReference type="ARBA" id="ARBA00001050"/>
    </source>
</evidence>
<evidence type="ECO:0000256" key="3">
    <source>
        <dbReference type="ARBA" id="ARBA00011881"/>
    </source>
</evidence>
<dbReference type="EC" id="4.1.3.30" evidence="4"/>
<dbReference type="PANTHER" id="PTHR21631:SF3">
    <property type="entry name" value="BIFUNCTIONAL GLYOXYLATE CYCLE PROTEIN"/>
    <property type="match status" value="1"/>
</dbReference>
<gene>
    <name evidence="6" type="ORF">TSTA_021630</name>
</gene>
<dbReference type="eggNOG" id="KOG1260">
    <property type="taxonomic scope" value="Eukaryota"/>
</dbReference>
<keyword evidence="7" id="KW-1185">Reference proteome</keyword>
<dbReference type="PhylomeDB" id="B8MHC7"/>
<dbReference type="InterPro" id="IPR040442">
    <property type="entry name" value="Pyrv_kinase-like_dom_sf"/>
</dbReference>
<accession>B8MHC7</accession>
<proteinExistence type="inferred from homology"/>
<dbReference type="Proteomes" id="UP000001745">
    <property type="component" value="Unassembled WGS sequence"/>
</dbReference>
<evidence type="ECO:0000313" key="6">
    <source>
        <dbReference type="EMBL" id="EED17106.1"/>
    </source>
</evidence>
<dbReference type="VEuPathDB" id="FungiDB:TSTA_021630"/>
<dbReference type="GeneID" id="8098429"/>
<comment type="subunit">
    <text evidence="3">Homotetramer.</text>
</comment>
<dbReference type="OrthoDB" id="4078635at2759"/>
<name>B8MHC7_TALSN</name>
<dbReference type="GO" id="GO:0004451">
    <property type="term" value="F:isocitrate lyase activity"/>
    <property type="evidence" value="ECO:0007669"/>
    <property type="project" value="InterPro"/>
</dbReference>
<dbReference type="AlphaFoldDB" id="B8MHC7"/>
<evidence type="ECO:0000313" key="7">
    <source>
        <dbReference type="Proteomes" id="UP000001745"/>
    </source>
</evidence>
<comment type="catalytic activity">
    <reaction evidence="1">
        <text>(2S,3R)-3-hydroxybutane-1,2,3-tricarboxylate = pyruvate + succinate</text>
        <dbReference type="Rhea" id="RHEA:16809"/>
        <dbReference type="ChEBI" id="CHEBI:15361"/>
        <dbReference type="ChEBI" id="CHEBI:30031"/>
        <dbReference type="ChEBI" id="CHEBI:57429"/>
        <dbReference type="EC" id="4.1.3.30"/>
    </reaction>
</comment>